<dbReference type="Proteomes" id="UP000009376">
    <property type="component" value="Unassembled WGS sequence"/>
</dbReference>
<dbReference type="EMBL" id="GG745551">
    <property type="protein sequence ID" value="EFD92864.1"/>
    <property type="molecule type" value="Genomic_DNA"/>
</dbReference>
<name>D6GV63_PARA5</name>
<gene>
    <name evidence="1" type="ORF">BJBARM5_0368</name>
</gene>
<protein>
    <submittedName>
        <fullName evidence="1">Uncharacterized protein</fullName>
    </submittedName>
</protein>
<accession>D6GV63</accession>
<proteinExistence type="predicted"/>
<sequence>MEKVDKKQENIVFYHIGRVVKVINKNNAINIDKKSKAVIEMWDNNVITCEVTNNNVKDNNFVIVQFNGVAQVQGMFMKPVTITDVLNDETGQEIWDKYKGFLDKSKPTHPFTG</sequence>
<dbReference type="AlphaFoldDB" id="D6GV63"/>
<organism evidence="1 2">
    <name type="scientific">Candidatus Parvarchaeum acidophilus ARMAN-5</name>
    <dbReference type="NCBI Taxonomy" id="662762"/>
    <lineage>
        <taxon>Archaea</taxon>
        <taxon>Candidatus Parvarchaeota</taxon>
        <taxon>Candidatus Parvarchaeum</taxon>
    </lineage>
</organism>
<evidence type="ECO:0000313" key="1">
    <source>
        <dbReference type="EMBL" id="EFD92864.1"/>
    </source>
</evidence>
<evidence type="ECO:0000313" key="2">
    <source>
        <dbReference type="Proteomes" id="UP000009376"/>
    </source>
</evidence>
<reference evidence="1 2" key="1">
    <citation type="journal article" date="2010" name="Proc. Natl. Acad. Sci. U.S.A.">
        <title>Enigmatic, ultrasmall, uncultivated Archaea.</title>
        <authorList>
            <person name="Baker B.J."/>
            <person name="Comolli L.R."/>
            <person name="Dick G.J."/>
            <person name="Hauser L.J."/>
            <person name="Hyatt D."/>
            <person name="Dill B.D."/>
            <person name="Land M.L."/>
            <person name="Verberkmoes N.C."/>
            <person name="Hettich R.L."/>
            <person name="Banfield J.F."/>
        </authorList>
    </citation>
    <scope>NUCLEOTIDE SEQUENCE [LARGE SCALE GENOMIC DNA]</scope>
</reference>